<dbReference type="InterPro" id="IPR029063">
    <property type="entry name" value="SAM-dependent_MTases_sf"/>
</dbReference>
<dbReference type="RefSeq" id="WP_053782799.1">
    <property type="nucleotide sequence ID" value="NZ_LITU01000070.1"/>
</dbReference>
<dbReference type="NCBIfam" id="TIGR00027">
    <property type="entry name" value="mthyl_TIGR00027"/>
    <property type="match status" value="1"/>
</dbReference>
<dbReference type="GO" id="GO:0032259">
    <property type="term" value="P:methylation"/>
    <property type="evidence" value="ECO:0007669"/>
    <property type="project" value="UniProtKB-KW"/>
</dbReference>
<keyword evidence="2 4" id="KW-0489">Methyltransferase</keyword>
<comment type="similarity">
    <text evidence="1 4">Belongs to the UPF0677 family.</text>
</comment>
<gene>
    <name evidence="5" type="ORF">AMS66_21945</name>
</gene>
<evidence type="ECO:0000256" key="4">
    <source>
        <dbReference type="RuleBase" id="RU362030"/>
    </source>
</evidence>
<keyword evidence="4" id="KW-0949">S-adenosyl-L-methionine</keyword>
<dbReference type="AlphaFoldDB" id="A0A0M9BLB8"/>
<dbReference type="GO" id="GO:0008168">
    <property type="term" value="F:methyltransferase activity"/>
    <property type="evidence" value="ECO:0007669"/>
    <property type="project" value="UniProtKB-UniRule"/>
</dbReference>
<dbReference type="InterPro" id="IPR007213">
    <property type="entry name" value="Ppm1/Ppm2/Tcmp"/>
</dbReference>
<proteinExistence type="inferred from homology"/>
<dbReference type="Pfam" id="PF04072">
    <property type="entry name" value="LCM"/>
    <property type="match status" value="1"/>
</dbReference>
<protein>
    <recommendedName>
        <fullName evidence="4">S-adenosyl-L-methionine-dependent methyltransferase</fullName>
        <ecNumber evidence="4">2.1.1.-</ecNumber>
    </recommendedName>
</protein>
<evidence type="ECO:0000313" key="6">
    <source>
        <dbReference type="Proteomes" id="UP000037688"/>
    </source>
</evidence>
<dbReference type="SUPFAM" id="SSF53335">
    <property type="entry name" value="S-adenosyl-L-methionine-dependent methyltransferases"/>
    <property type="match status" value="1"/>
</dbReference>
<name>A0A0M9BLB8_9BACL</name>
<evidence type="ECO:0000256" key="2">
    <source>
        <dbReference type="ARBA" id="ARBA00022603"/>
    </source>
</evidence>
<keyword evidence="3 5" id="KW-0808">Transferase</keyword>
<dbReference type="Gene3D" id="3.40.50.150">
    <property type="entry name" value="Vaccinia Virus protein VP39"/>
    <property type="match status" value="1"/>
</dbReference>
<dbReference type="PATRIC" id="fig|1705561.3.peg.4584"/>
<evidence type="ECO:0000256" key="3">
    <source>
        <dbReference type="ARBA" id="ARBA00022679"/>
    </source>
</evidence>
<dbReference type="EMBL" id="LITU01000070">
    <property type="protein sequence ID" value="KOY14608.1"/>
    <property type="molecule type" value="Genomic_DNA"/>
</dbReference>
<dbReference type="EC" id="2.1.1.-" evidence="4"/>
<evidence type="ECO:0000313" key="5">
    <source>
        <dbReference type="EMBL" id="KOY14608.1"/>
    </source>
</evidence>
<comment type="function">
    <text evidence="4">Exhibits S-adenosyl-L-methionine-dependent methyltransferase activity.</text>
</comment>
<reference evidence="5 6" key="1">
    <citation type="submission" date="2015-08" db="EMBL/GenBank/DDBJ databases">
        <title>Draft genome sequence of cellulolytic and xylanolytic Paenibacillus sp. A59, isolated from a decaying forest soil from Patagonia, Argentina.</title>
        <authorList>
            <person name="Ghio S."/>
            <person name="Caceres A.M."/>
            <person name="Talia P."/>
            <person name="Grasso D."/>
            <person name="Campos E."/>
        </authorList>
    </citation>
    <scope>NUCLEOTIDE SEQUENCE [LARGE SCALE GENOMIC DNA]</scope>
    <source>
        <strain evidence="5 6">A59</strain>
    </source>
</reference>
<comment type="caution">
    <text evidence="5">The sequence shown here is derived from an EMBL/GenBank/DDBJ whole genome shotgun (WGS) entry which is preliminary data.</text>
</comment>
<organism evidence="5 6">
    <name type="scientific">Paenibacillus xylanivorans</name>
    <dbReference type="NCBI Taxonomy" id="1705561"/>
    <lineage>
        <taxon>Bacteria</taxon>
        <taxon>Bacillati</taxon>
        <taxon>Bacillota</taxon>
        <taxon>Bacilli</taxon>
        <taxon>Bacillales</taxon>
        <taxon>Paenibacillaceae</taxon>
        <taxon>Paenibacillus</taxon>
    </lineage>
</organism>
<dbReference type="OrthoDB" id="9806164at2"/>
<dbReference type="Proteomes" id="UP000037688">
    <property type="component" value="Unassembled WGS sequence"/>
</dbReference>
<sequence length="304" mass="34736">MKQNESSITSLISAFGRAYHCQYDTPLIFDDYIAKELITPHEFSDIGENMIQGIHFFNPDMAHQLKDDPDTILKWITQVQLSPITLARAAYCEPVLLHEVALGLKQVVILGAGMDTFALRHPELEDTLELFEVDYPATQQFKKERLHQAKLIIPGNLHFVPMDFTREPSYESLTNGGLEKLKTLVTLLGVSYYLTKENLSNLLRHVFSGLPTGSSIVLDYADEHLFEEKGRFNRVENMVKMAAMGGEPMQSCFTYEEMERLLADVGLLIYEHLSPEDIQERYFSNRTDDLSAFETNHFIHAVKK</sequence>
<dbReference type="PANTHER" id="PTHR43619:SF2">
    <property type="entry name" value="S-ADENOSYL-L-METHIONINE-DEPENDENT METHYLTRANSFERASES SUPERFAMILY PROTEIN"/>
    <property type="match status" value="1"/>
</dbReference>
<dbReference type="InterPro" id="IPR011610">
    <property type="entry name" value="SAM_mthyl_Trfase_ML2640-like"/>
</dbReference>
<dbReference type="PANTHER" id="PTHR43619">
    <property type="entry name" value="S-ADENOSYL-L-METHIONINE-DEPENDENT METHYLTRANSFERASE YKTD-RELATED"/>
    <property type="match status" value="1"/>
</dbReference>
<keyword evidence="6" id="KW-1185">Reference proteome</keyword>
<accession>A0A0M9BLB8</accession>
<evidence type="ECO:0000256" key="1">
    <source>
        <dbReference type="ARBA" id="ARBA00008138"/>
    </source>
</evidence>